<name>A0A1I3D8E1_9FIRM</name>
<protein>
    <recommendedName>
        <fullName evidence="3">DUF1508 domain-containing protein</fullName>
    </recommendedName>
</protein>
<evidence type="ECO:0000313" key="1">
    <source>
        <dbReference type="EMBL" id="SFH82973.1"/>
    </source>
</evidence>
<dbReference type="OrthoDB" id="9829062at2"/>
<accession>A0A1I3D8E1</accession>
<dbReference type="SUPFAM" id="SSF160113">
    <property type="entry name" value="YegP-like"/>
    <property type="match status" value="2"/>
</dbReference>
<proteinExistence type="predicted"/>
<organism evidence="1 2">
    <name type="scientific">Tindallia magadiensis</name>
    <dbReference type="NCBI Taxonomy" id="69895"/>
    <lineage>
        <taxon>Bacteria</taxon>
        <taxon>Bacillati</taxon>
        <taxon>Bacillota</taxon>
        <taxon>Clostridia</taxon>
        <taxon>Peptostreptococcales</taxon>
        <taxon>Tindalliaceae</taxon>
        <taxon>Tindallia</taxon>
    </lineage>
</organism>
<dbReference type="Gene3D" id="2.30.29.80">
    <property type="match status" value="1"/>
</dbReference>
<keyword evidence="2" id="KW-1185">Reference proteome</keyword>
<dbReference type="AlphaFoldDB" id="A0A1I3D8E1"/>
<sequence length="119" mass="13772">MAFFQVKLNPSGQFYFVFCHQEDFSMVSRSYADRAQLEEAIVQLRKFSDLYEITDYHPPALYPCFLIHKECSGQVFFQAYGLKGDLIMTSMPFHTLAECRKAIAALKQRAKDSKIQDLT</sequence>
<dbReference type="EMBL" id="FOQA01000003">
    <property type="protein sequence ID" value="SFH82973.1"/>
    <property type="molecule type" value="Genomic_DNA"/>
</dbReference>
<dbReference type="STRING" id="69895.SAMN05192551_103194"/>
<dbReference type="Proteomes" id="UP000199287">
    <property type="component" value="Unassembled WGS sequence"/>
</dbReference>
<dbReference type="InterPro" id="IPR036913">
    <property type="entry name" value="YegP-like_sf"/>
</dbReference>
<dbReference type="RefSeq" id="WP_093371212.1">
    <property type="nucleotide sequence ID" value="NZ_FOQA01000003.1"/>
</dbReference>
<gene>
    <name evidence="1" type="ORF">SAMN05192551_103194</name>
</gene>
<evidence type="ECO:0000313" key="2">
    <source>
        <dbReference type="Proteomes" id="UP000199287"/>
    </source>
</evidence>
<evidence type="ECO:0008006" key="3">
    <source>
        <dbReference type="Google" id="ProtNLM"/>
    </source>
</evidence>
<reference evidence="2" key="1">
    <citation type="submission" date="2016-10" db="EMBL/GenBank/DDBJ databases">
        <authorList>
            <person name="Varghese N."/>
            <person name="Submissions S."/>
        </authorList>
    </citation>
    <scope>NUCLEOTIDE SEQUENCE [LARGE SCALE GENOMIC DNA]</scope>
    <source>
        <strain evidence="2">Z-7934</strain>
    </source>
</reference>